<evidence type="ECO:0000313" key="3">
    <source>
        <dbReference type="Proteomes" id="UP001152795"/>
    </source>
</evidence>
<dbReference type="Proteomes" id="UP001152795">
    <property type="component" value="Unassembled WGS sequence"/>
</dbReference>
<feature type="region of interest" description="Disordered" evidence="1">
    <location>
        <begin position="60"/>
        <end position="90"/>
    </location>
</feature>
<feature type="region of interest" description="Disordered" evidence="1">
    <location>
        <begin position="393"/>
        <end position="425"/>
    </location>
</feature>
<sequence>MAEQNYTVENTDDNIQTENTSEIKNPEYIKGDTNENNEQPNDDEYEYGDILYGDDDDEYEYTTCENDINNNGQYSQPPIGYDDDDDNDDENITGENTLDEEALNSFIAQLFDLKKKNVQKKRESRLIPSINRFLNYDIDEKGNNLTPQIVKNLLHVCDLIYHNKIEVKTHPSDLEVLEYILDKDTPQKDVKFTLVEDFRIHAHIRKAVKILESVVKNGGNNTTTRTPEEAGLIEAHGEAVKSVKTKSSVAGRDIINFLNKKDNYKKSIVPDVDNDDGAQGAAPPPTAANPTPVKPATVACSRRLITNFLASKNVKPQENGIRTNTGTNLPISYDDMITDLTHNFTRTQPNLTIANRDRVITLLKRINMPVSYIRNKEMKEQYKIALESEENTHTPLTTRTTTTPLRRPLTTTPTTSRIGRSRKYF</sequence>
<feature type="compositionally biased region" description="Basic and acidic residues" evidence="1">
    <location>
        <begin position="24"/>
        <end position="33"/>
    </location>
</feature>
<feature type="compositionally biased region" description="Low complexity" evidence="1">
    <location>
        <begin position="394"/>
        <end position="415"/>
    </location>
</feature>
<gene>
    <name evidence="2" type="ORF">PACLA_8A079358</name>
</gene>
<evidence type="ECO:0000256" key="1">
    <source>
        <dbReference type="SAM" id="MobiDB-lite"/>
    </source>
</evidence>
<dbReference type="AlphaFoldDB" id="A0A6S7GTN6"/>
<feature type="region of interest" description="Disordered" evidence="1">
    <location>
        <begin position="268"/>
        <end position="294"/>
    </location>
</feature>
<dbReference type="EMBL" id="CACRXK020001248">
    <property type="protein sequence ID" value="CAB3987890.1"/>
    <property type="molecule type" value="Genomic_DNA"/>
</dbReference>
<evidence type="ECO:0000313" key="2">
    <source>
        <dbReference type="EMBL" id="CAB3987890.1"/>
    </source>
</evidence>
<name>A0A6S7GTN6_PARCT</name>
<protein>
    <submittedName>
        <fullName evidence="2">Uncharacterized protein</fullName>
    </submittedName>
</protein>
<feature type="compositionally biased region" description="Polar residues" evidence="1">
    <location>
        <begin position="1"/>
        <end position="23"/>
    </location>
</feature>
<feature type="compositionally biased region" description="Acidic residues" evidence="1">
    <location>
        <begin position="81"/>
        <end position="90"/>
    </location>
</feature>
<proteinExistence type="predicted"/>
<organism evidence="2 3">
    <name type="scientific">Paramuricea clavata</name>
    <name type="common">Red gorgonian</name>
    <name type="synonym">Violescent sea-whip</name>
    <dbReference type="NCBI Taxonomy" id="317549"/>
    <lineage>
        <taxon>Eukaryota</taxon>
        <taxon>Metazoa</taxon>
        <taxon>Cnidaria</taxon>
        <taxon>Anthozoa</taxon>
        <taxon>Octocorallia</taxon>
        <taxon>Malacalcyonacea</taxon>
        <taxon>Plexauridae</taxon>
        <taxon>Paramuricea</taxon>
    </lineage>
</organism>
<comment type="caution">
    <text evidence="2">The sequence shown here is derived from an EMBL/GenBank/DDBJ whole genome shotgun (WGS) entry which is preliminary data.</text>
</comment>
<feature type="region of interest" description="Disordered" evidence="1">
    <location>
        <begin position="1"/>
        <end position="47"/>
    </location>
</feature>
<keyword evidence="3" id="KW-1185">Reference proteome</keyword>
<reference evidence="2" key="1">
    <citation type="submission" date="2020-04" db="EMBL/GenBank/DDBJ databases">
        <authorList>
            <person name="Alioto T."/>
            <person name="Alioto T."/>
            <person name="Gomez Garrido J."/>
        </authorList>
    </citation>
    <scope>NUCLEOTIDE SEQUENCE</scope>
    <source>
        <strain evidence="2">A484AB</strain>
    </source>
</reference>
<feature type="compositionally biased region" description="Polar residues" evidence="1">
    <location>
        <begin position="63"/>
        <end position="76"/>
    </location>
</feature>
<accession>A0A6S7GTN6</accession>